<accession>A0A218M4F9</accession>
<name>A0A218M4F9_9CAUD</name>
<dbReference type="RefSeq" id="YP_009790808.1">
    <property type="nucleotide sequence ID" value="NC_047832.1"/>
</dbReference>
<dbReference type="EMBL" id="MF166859">
    <property type="protein sequence ID" value="ASD51036.1"/>
    <property type="molecule type" value="Genomic_DNA"/>
</dbReference>
<reference evidence="1 2" key="1">
    <citation type="submission" date="2017-05" db="EMBL/GenBank/DDBJ databases">
        <title>Complete genome sequence of novel T7-like phage PHB01 against Capsular type D Pasteurella multocida.</title>
        <authorList>
            <person name="Chen Y."/>
            <person name="Sun E."/>
            <person name="Yang L."/>
            <person name="Song J."/>
            <person name="Wu B."/>
        </authorList>
    </citation>
    <scope>NUCLEOTIDE SEQUENCE [LARGE SCALE GENOMIC DNA]</scope>
</reference>
<proteinExistence type="predicted"/>
<keyword evidence="2" id="KW-1185">Reference proteome</keyword>
<protein>
    <submittedName>
        <fullName evidence="1">HNS binding protein</fullName>
    </submittedName>
</protein>
<dbReference type="KEGG" id="vg:54980973"/>
<evidence type="ECO:0000313" key="2">
    <source>
        <dbReference type="Proteomes" id="UP000222865"/>
    </source>
</evidence>
<evidence type="ECO:0000313" key="1">
    <source>
        <dbReference type="EMBL" id="ASD51036.1"/>
    </source>
</evidence>
<sequence length="69" mass="7714">MNEYLKLLQFVKLNVVTFKSNYARNNAGLIAEAASRYHITCLNANGRNCGHWVLTNSGSNFLYENGGCQ</sequence>
<organism evidence="1 2">
    <name type="scientific">Pasteurella phage PHB01</name>
    <dbReference type="NCBI Taxonomy" id="2006930"/>
    <lineage>
        <taxon>Viruses</taxon>
        <taxon>Duplodnaviria</taxon>
        <taxon>Heunggongvirae</taxon>
        <taxon>Uroviricota</taxon>
        <taxon>Caudoviricetes</taxon>
        <taxon>Autographivirales</taxon>
        <taxon>Autotranscriptaviridae</taxon>
        <taxon>Studiervirinae</taxon>
        <taxon>Wuhanvirus</taxon>
        <taxon>Wuhanvirus PHB01</taxon>
    </lineage>
</organism>
<dbReference type="GeneID" id="54980973"/>
<dbReference type="Proteomes" id="UP000222865">
    <property type="component" value="Segment"/>
</dbReference>